<dbReference type="GO" id="GO:0003677">
    <property type="term" value="F:DNA binding"/>
    <property type="evidence" value="ECO:0007669"/>
    <property type="project" value="InterPro"/>
</dbReference>
<dbReference type="RefSeq" id="WP_175271784.1">
    <property type="nucleotide sequence ID" value="NZ_JAJNNF010000077.1"/>
</dbReference>
<dbReference type="EMBL" id="WVBC01000030">
    <property type="protein sequence ID" value="NKT78159.1"/>
    <property type="molecule type" value="Genomic_DNA"/>
</dbReference>
<dbReference type="AlphaFoldDB" id="A0A9Q5EYE9"/>
<gene>
    <name evidence="2" type="ORF">GS441_19035</name>
    <name evidence="3" type="ORF">GS882_08235</name>
    <name evidence="4" type="ORF">GS882_08585</name>
</gene>
<dbReference type="EMBL" id="WUXR01000012">
    <property type="protein sequence ID" value="MBM4567438.1"/>
    <property type="molecule type" value="Genomic_DNA"/>
</dbReference>
<dbReference type="Gene3D" id="1.10.260.40">
    <property type="entry name" value="lambda repressor-like DNA-binding domains"/>
    <property type="match status" value="1"/>
</dbReference>
<dbReference type="SUPFAM" id="SSF47413">
    <property type="entry name" value="lambda repressor-like DNA-binding domains"/>
    <property type="match status" value="1"/>
</dbReference>
<dbReference type="Proteomes" id="UP000603463">
    <property type="component" value="Unassembled WGS sequence"/>
</dbReference>
<name>A0A9Q5EYE9_RHOHA</name>
<feature type="domain" description="HTH cro/C1-type" evidence="1">
    <location>
        <begin position="11"/>
        <end position="71"/>
    </location>
</feature>
<dbReference type="InterPro" id="IPR010982">
    <property type="entry name" value="Lambda_DNA-bd_dom_sf"/>
</dbReference>
<proteinExistence type="predicted"/>
<comment type="caution">
    <text evidence="3">The sequence shown here is derived from an EMBL/GenBank/DDBJ whole genome shotgun (WGS) entry which is preliminary data.</text>
</comment>
<dbReference type="CDD" id="cd00093">
    <property type="entry name" value="HTH_XRE"/>
    <property type="match status" value="1"/>
</dbReference>
<dbReference type="Proteomes" id="UP000808906">
    <property type="component" value="Unassembled WGS sequence"/>
</dbReference>
<protein>
    <submittedName>
        <fullName evidence="3">Helix-turn-helix domain-containing protein</fullName>
    </submittedName>
</protein>
<dbReference type="SMART" id="SM00530">
    <property type="entry name" value="HTH_XRE"/>
    <property type="match status" value="1"/>
</dbReference>
<evidence type="ECO:0000313" key="2">
    <source>
        <dbReference type="EMBL" id="MBM4567438.1"/>
    </source>
</evidence>
<dbReference type="EMBL" id="WVBC01000030">
    <property type="protein sequence ID" value="NKT78091.1"/>
    <property type="molecule type" value="Genomic_DNA"/>
</dbReference>
<dbReference type="InterPro" id="IPR001387">
    <property type="entry name" value="Cro/C1-type_HTH"/>
</dbReference>
<dbReference type="Pfam" id="PF13560">
    <property type="entry name" value="HTH_31"/>
    <property type="match status" value="1"/>
</dbReference>
<reference evidence="3" key="2">
    <citation type="journal article" date="2020" name="Environ. Microbiol.">
        <title>The novel and transferable erm(51) gene confers Macrolides, Lincosamides, and Streptogramins B (MLSB) resistance to clonal Rhodococcus equi in the environment.</title>
        <authorList>
            <person name="Huber L."/>
            <person name="Giguere S."/>
            <person name="Slovis N.M."/>
            <person name="Alvarez-Narvaez S."/>
            <person name="Hart K.A."/>
            <person name="Greiter M."/>
            <person name="Morris E.R.A."/>
            <person name="Cohen N.D."/>
        </authorList>
    </citation>
    <scope>NUCLEOTIDE SEQUENCE</scope>
    <source>
        <strain evidence="3">Lh_116_1</strain>
    </source>
</reference>
<reference evidence="2" key="1">
    <citation type="submission" date="2019-11" db="EMBL/GenBank/DDBJ databases">
        <title>Spread of Macrolides and rifampicin resistant Rhodococcus equi in clinical isolates in the USA.</title>
        <authorList>
            <person name="Alvarez-Narvaez S."/>
            <person name="Huber L."/>
            <person name="Cohen N.D."/>
            <person name="Slovis N."/>
            <person name="Greiter M."/>
            <person name="Giguere S."/>
            <person name="Hart K."/>
        </authorList>
    </citation>
    <scope>NUCLEOTIDE SEQUENCE</scope>
    <source>
        <strain evidence="2">Lh_17</strain>
    </source>
</reference>
<evidence type="ECO:0000313" key="3">
    <source>
        <dbReference type="EMBL" id="NKT78091.1"/>
    </source>
</evidence>
<evidence type="ECO:0000259" key="1">
    <source>
        <dbReference type="PROSITE" id="PS50943"/>
    </source>
</evidence>
<accession>A0A9Q5EYE9</accession>
<evidence type="ECO:0000313" key="4">
    <source>
        <dbReference type="EMBL" id="NKT78159.1"/>
    </source>
</evidence>
<evidence type="ECO:0000313" key="5">
    <source>
        <dbReference type="Proteomes" id="UP000603463"/>
    </source>
</evidence>
<sequence>MSINSDIGGQVRRLRTARGWSQAQLAAELSTQIGKAFDSSAITRIERGTRRLWADEAVHLASVLDVAVIDIYTPVVGAEEILRKIAHRKAQQARIAREIADLEEELDTLEPA</sequence>
<dbReference type="PROSITE" id="PS50943">
    <property type="entry name" value="HTH_CROC1"/>
    <property type="match status" value="1"/>
</dbReference>
<organism evidence="3 5">
    <name type="scientific">Rhodococcus hoagii</name>
    <name type="common">Corynebacterium equii</name>
    <dbReference type="NCBI Taxonomy" id="43767"/>
    <lineage>
        <taxon>Bacteria</taxon>
        <taxon>Bacillati</taxon>
        <taxon>Actinomycetota</taxon>
        <taxon>Actinomycetes</taxon>
        <taxon>Mycobacteriales</taxon>
        <taxon>Nocardiaceae</taxon>
        <taxon>Prescottella</taxon>
    </lineage>
</organism>